<protein>
    <submittedName>
        <fullName evidence="1">Uncharacterized protein</fullName>
    </submittedName>
</protein>
<reference evidence="1" key="1">
    <citation type="submission" date="2021-11" db="EMBL/GenBank/DDBJ databases">
        <authorList>
            <person name="Schell T."/>
        </authorList>
    </citation>
    <scope>NUCLEOTIDE SEQUENCE</scope>
    <source>
        <strain evidence="1">M5</strain>
    </source>
</reference>
<comment type="caution">
    <text evidence="1">The sequence shown here is derived from an EMBL/GenBank/DDBJ whole genome shotgun (WGS) entry which is preliminary data.</text>
</comment>
<sequence>MGLIKGVFVIVSLVLVLFELVISVSTFQLKSDNSSLSVSGKYLVPSKLGPIQQTPPKKPAVQPAKPTKCSGNKVFNTETGSCQNRVG</sequence>
<proteinExistence type="predicted"/>
<organism evidence="1 2">
    <name type="scientific">Daphnia galeata</name>
    <dbReference type="NCBI Taxonomy" id="27404"/>
    <lineage>
        <taxon>Eukaryota</taxon>
        <taxon>Metazoa</taxon>
        <taxon>Ecdysozoa</taxon>
        <taxon>Arthropoda</taxon>
        <taxon>Crustacea</taxon>
        <taxon>Branchiopoda</taxon>
        <taxon>Diplostraca</taxon>
        <taxon>Cladocera</taxon>
        <taxon>Anomopoda</taxon>
        <taxon>Daphniidae</taxon>
        <taxon>Daphnia</taxon>
    </lineage>
</organism>
<name>A0A8J2RXV5_9CRUS</name>
<dbReference type="EMBL" id="CAKKLH010000177">
    <property type="protein sequence ID" value="CAH0105203.1"/>
    <property type="molecule type" value="Genomic_DNA"/>
</dbReference>
<evidence type="ECO:0000313" key="1">
    <source>
        <dbReference type="EMBL" id="CAH0105203.1"/>
    </source>
</evidence>
<dbReference type="AlphaFoldDB" id="A0A8J2RXV5"/>
<dbReference type="Proteomes" id="UP000789390">
    <property type="component" value="Unassembled WGS sequence"/>
</dbReference>
<gene>
    <name evidence="1" type="ORF">DGAL_LOCUS8218</name>
</gene>
<keyword evidence="2" id="KW-1185">Reference proteome</keyword>
<evidence type="ECO:0000313" key="2">
    <source>
        <dbReference type="Proteomes" id="UP000789390"/>
    </source>
</evidence>
<accession>A0A8J2RXV5</accession>